<sequence>MMKDFEAFSRVLADWFVVHSVPQHLQRSLFEKLVNDVFDAGTSFSLAVVAREDEDEVDAEDQSSETAGNYVLVASKNLKANDDIWLIDHCCTFRLRDFRAHLEANEALRTRLGRVLAVNLSGADNRHGAQLIFDHMWNKVGSYRLPTSADGDDSQYESYWFIHDEVGSAITTVVNEKANMKLEPIPICFPEKGGVFSAMWCVEDMEEEEVATRRAASTLEATSGKEILSLIYNTRHEEETEEDPYRSAQLLCVEAWRRLVKRLESVPGRRAQREQSALAPVERCPSGPLRVFTDSQQLSQNLTDANHFVVVDLPQEAHIVWVVHHSIEGLNDYGHAQYISQFPEESEFTSKQGLLRLIQETYGYVDWYQTSYDSTTQLKELIGDFIVRKAALDNKIDTDPLVTYEDIGKLRSNDGTNLWISKPTNLARSIDMTLSSNLTELLRAVETGPKVICKYIANTATLRKRKFDLRFIVAVNSFTSEHSSSMEAYVYNTFWTRFALKEYSLDDFDCYEKHWTVMNYTNPEALLQLHDHDFVKEFNEEYASSGYGEAAWEKIAYPKILKMLREAFGMVVTRGGDHSRCRAMYGVDVMLRTERCVETGALTLEPSLLEITFSPDCRRACKYHPTFFNDIFHTLFLRDPRNMTPL</sequence>
<name>D0A649_TRYB9</name>
<organism evidence="2 3">
    <name type="scientific">Trypanosoma brucei gambiense (strain MHOM/CI/86/DAL972)</name>
    <dbReference type="NCBI Taxonomy" id="679716"/>
    <lineage>
        <taxon>Eukaryota</taxon>
        <taxon>Discoba</taxon>
        <taxon>Euglenozoa</taxon>
        <taxon>Kinetoplastea</taxon>
        <taxon>Metakinetoplastina</taxon>
        <taxon>Trypanosomatida</taxon>
        <taxon>Trypanosomatidae</taxon>
        <taxon>Trypanosoma</taxon>
    </lineage>
</organism>
<dbReference type="Pfam" id="PF25556">
    <property type="entry name" value="SET_TTL"/>
    <property type="match status" value="1"/>
</dbReference>
<accession>D0A649</accession>
<dbReference type="Gene3D" id="3.30.470.20">
    <property type="entry name" value="ATP-grasp fold, B domain"/>
    <property type="match status" value="1"/>
</dbReference>
<dbReference type="InterPro" id="IPR027749">
    <property type="entry name" value="TTLL12"/>
</dbReference>
<dbReference type="RefSeq" id="XP_011779414.1">
    <property type="nucleotide sequence ID" value="XM_011781112.1"/>
</dbReference>
<dbReference type="PANTHER" id="PTHR46088">
    <property type="entry name" value="TUBULIN--TYROSINE LIGASE-LIKE PROTEIN 12"/>
    <property type="match status" value="1"/>
</dbReference>
<evidence type="ECO:0000313" key="2">
    <source>
        <dbReference type="EMBL" id="CBH17150.1"/>
    </source>
</evidence>
<reference evidence="3" key="1">
    <citation type="journal article" date="2010" name="PLoS Negl. Trop. Dis.">
        <title>The genome sequence of Trypanosoma brucei gambiense, causative agent of chronic human african trypanosomiasis.</title>
        <authorList>
            <person name="Jackson A.P."/>
            <person name="Sanders M."/>
            <person name="Berry A."/>
            <person name="McQuillan J."/>
            <person name="Aslett M.A."/>
            <person name="Quail M.A."/>
            <person name="Chukualim B."/>
            <person name="Capewell P."/>
            <person name="MacLeod A."/>
            <person name="Melville S.E."/>
            <person name="Gibson W."/>
            <person name="Barry J.D."/>
            <person name="Berriman M."/>
            <person name="Hertz-Fowler C."/>
        </authorList>
    </citation>
    <scope>NUCLEOTIDE SEQUENCE [LARGE SCALE GENOMIC DNA]</scope>
    <source>
        <strain evidence="3">MHOM/CI/86/DAL972</strain>
    </source>
</reference>
<dbReference type="PROSITE" id="PS51221">
    <property type="entry name" value="TTL"/>
    <property type="match status" value="1"/>
</dbReference>
<evidence type="ECO:0000313" key="3">
    <source>
        <dbReference type="Proteomes" id="UP000002316"/>
    </source>
</evidence>
<dbReference type="VEuPathDB" id="TriTrypDB:Tbg972.11.2670"/>
<dbReference type="GeneID" id="23867239"/>
<evidence type="ECO:0000259" key="1">
    <source>
        <dbReference type="Pfam" id="PF25556"/>
    </source>
</evidence>
<dbReference type="InterPro" id="IPR004344">
    <property type="entry name" value="TTL/TTLL_fam"/>
</dbReference>
<dbReference type="KEGG" id="tbg:TbgDal_XI2670"/>
<protein>
    <recommendedName>
        <fullName evidence="1">Tubulin--tyrosine ligase-like protein 12 SET-like domain-containing protein</fullName>
    </recommendedName>
</protein>
<dbReference type="AlphaFoldDB" id="D0A649"/>
<dbReference type="Proteomes" id="UP000002316">
    <property type="component" value="Chromosome 11"/>
</dbReference>
<dbReference type="Pfam" id="PF03133">
    <property type="entry name" value="TTL"/>
    <property type="match status" value="1"/>
</dbReference>
<dbReference type="OrthoDB" id="60477at2759"/>
<dbReference type="EMBL" id="FN554974">
    <property type="protein sequence ID" value="CBH17150.1"/>
    <property type="molecule type" value="Genomic_DNA"/>
</dbReference>
<proteinExistence type="predicted"/>
<gene>
    <name evidence="2" type="ORF">TbgDal_XI2670</name>
</gene>
<dbReference type="PANTHER" id="PTHR46088:SF1">
    <property type="entry name" value="TUBULIN--TYROSINE LIGASE-LIKE PROTEIN 12"/>
    <property type="match status" value="1"/>
</dbReference>
<dbReference type="GO" id="GO:0005737">
    <property type="term" value="C:cytoplasm"/>
    <property type="evidence" value="ECO:0007669"/>
    <property type="project" value="TreeGrafter"/>
</dbReference>
<dbReference type="InterPro" id="IPR057954">
    <property type="entry name" value="SET_TTL12"/>
</dbReference>
<feature type="domain" description="Tubulin--tyrosine ligase-like protein 12 SET-like" evidence="1">
    <location>
        <begin position="75"/>
        <end position="215"/>
    </location>
</feature>